<accession>A0A084Y4S5</accession>
<feature type="transmembrane region" description="Helical" evidence="1">
    <location>
        <begin position="52"/>
        <end position="71"/>
    </location>
</feature>
<dbReference type="EMBL" id="JDSS02000008">
    <property type="protein sequence ID" value="KFB69719.1"/>
    <property type="molecule type" value="Genomic_DNA"/>
</dbReference>
<dbReference type="Pfam" id="PF10754">
    <property type="entry name" value="DUF2569"/>
    <property type="match status" value="1"/>
</dbReference>
<sequence>MINIVASLGQASDVPTRYQGIFIISLLCDIGLTAFLIYAAVLFFGKRRDAPGTIIAFMIVGIVAQGALFLVTTGADAGPVASVLGIVLAKQVLGALIWVPYFLVSKRVKRTFVMP</sequence>
<feature type="transmembrane region" description="Helical" evidence="1">
    <location>
        <begin position="20"/>
        <end position="45"/>
    </location>
</feature>
<evidence type="ECO:0000313" key="3">
    <source>
        <dbReference type="Proteomes" id="UP000019812"/>
    </source>
</evidence>
<reference evidence="2 3" key="1">
    <citation type="submission" date="2014-07" db="EMBL/GenBank/DDBJ databases">
        <title>Expanding our view of genomic diversity in Candidatus Accumulibacter clades.</title>
        <authorList>
            <person name="Skennerton C.T."/>
            <person name="Barr J.J."/>
            <person name="Slater F.R."/>
            <person name="Bond P.L."/>
            <person name="Tyson G.W."/>
        </authorList>
    </citation>
    <scope>NUCLEOTIDE SEQUENCE [LARGE SCALE GENOMIC DNA]</scope>
    <source>
        <strain evidence="3">SK-01</strain>
    </source>
</reference>
<proteinExistence type="predicted"/>
<dbReference type="Proteomes" id="UP000019812">
    <property type="component" value="Unassembled WGS sequence"/>
</dbReference>
<dbReference type="InterPro" id="IPR019690">
    <property type="entry name" value="DUF2569"/>
</dbReference>
<dbReference type="AlphaFoldDB" id="A0A084Y4S5"/>
<keyword evidence="1" id="KW-1133">Transmembrane helix</keyword>
<name>A0A084Y4S5_9PROT</name>
<organism evidence="2 3">
    <name type="scientific">Candidatus Accumulibacter vicinus</name>
    <dbReference type="NCBI Taxonomy" id="2954382"/>
    <lineage>
        <taxon>Bacteria</taxon>
        <taxon>Pseudomonadati</taxon>
        <taxon>Pseudomonadota</taxon>
        <taxon>Betaproteobacteria</taxon>
        <taxon>Candidatus Accumulibacter</taxon>
    </lineage>
</organism>
<evidence type="ECO:0008006" key="4">
    <source>
        <dbReference type="Google" id="ProtNLM"/>
    </source>
</evidence>
<keyword evidence="1" id="KW-0472">Membrane</keyword>
<comment type="caution">
    <text evidence="2">The sequence shown here is derived from an EMBL/GenBank/DDBJ whole genome shotgun (WGS) entry which is preliminary data.</text>
</comment>
<feature type="transmembrane region" description="Helical" evidence="1">
    <location>
        <begin position="83"/>
        <end position="104"/>
    </location>
</feature>
<evidence type="ECO:0000313" key="2">
    <source>
        <dbReference type="EMBL" id="KFB69719.1"/>
    </source>
</evidence>
<gene>
    <name evidence="2" type="ORF">CAPSK01_000553</name>
</gene>
<evidence type="ECO:0000256" key="1">
    <source>
        <dbReference type="SAM" id="Phobius"/>
    </source>
</evidence>
<keyword evidence="1" id="KW-0812">Transmembrane</keyword>
<protein>
    <recommendedName>
        <fullName evidence="4">DUF2569 domain-containing protein</fullName>
    </recommendedName>
</protein>